<dbReference type="Proteomes" id="UP000475532">
    <property type="component" value="Unassembled WGS sequence"/>
</dbReference>
<feature type="region of interest" description="Disordered" evidence="1">
    <location>
        <begin position="143"/>
        <end position="168"/>
    </location>
</feature>
<proteinExistence type="predicted"/>
<evidence type="ECO:0000313" key="3">
    <source>
        <dbReference type="Proteomes" id="UP000475532"/>
    </source>
</evidence>
<feature type="compositionally biased region" description="Low complexity" evidence="1">
    <location>
        <begin position="144"/>
        <end position="159"/>
    </location>
</feature>
<reference evidence="2 3" key="1">
    <citation type="submission" date="2020-01" db="EMBL/GenBank/DDBJ databases">
        <title>Insect and environment-associated Actinomycetes.</title>
        <authorList>
            <person name="Currrie C."/>
            <person name="Chevrette M."/>
            <person name="Carlson C."/>
            <person name="Stubbendieck R."/>
            <person name="Wendt-Pienkowski E."/>
        </authorList>
    </citation>
    <scope>NUCLEOTIDE SEQUENCE [LARGE SCALE GENOMIC DNA]</scope>
    <source>
        <strain evidence="2 3">SID10258</strain>
    </source>
</reference>
<gene>
    <name evidence="2" type="ORF">G3I70_39295</name>
</gene>
<accession>A0A6L9QU97</accession>
<comment type="caution">
    <text evidence="2">The sequence shown here is derived from an EMBL/GenBank/DDBJ whole genome shotgun (WGS) entry which is preliminary data.</text>
</comment>
<evidence type="ECO:0000256" key="1">
    <source>
        <dbReference type="SAM" id="MobiDB-lite"/>
    </source>
</evidence>
<name>A0A6L9QU97_9ACTN</name>
<organism evidence="2 3">
    <name type="scientific">Actinomadura bangladeshensis</name>
    <dbReference type="NCBI Taxonomy" id="453573"/>
    <lineage>
        <taxon>Bacteria</taxon>
        <taxon>Bacillati</taxon>
        <taxon>Actinomycetota</taxon>
        <taxon>Actinomycetes</taxon>
        <taxon>Streptosporangiales</taxon>
        <taxon>Thermomonosporaceae</taxon>
        <taxon>Actinomadura</taxon>
    </lineage>
</organism>
<dbReference type="RefSeq" id="WP_163062939.1">
    <property type="nucleotide sequence ID" value="NZ_JAAGLI010001060.1"/>
</dbReference>
<dbReference type="AlphaFoldDB" id="A0A6L9QU97"/>
<sequence length="168" mass="19117">MYRPSARFRRTEAERQDQLLSWKRDDVAFFAAGACHILAFAFMETYPDAGFHPVGLWPCEATDPSHVYVTDGTWAFDHDGWTLQSELLKVTRAAEPLSEFQARPIHMDLDTFCVRHHHRPRQLFAFDPWERALRYIAQFPAPDANASGSRGRQGGASSALTMNVHRVG</sequence>
<dbReference type="EMBL" id="JAAGLI010001060">
    <property type="protein sequence ID" value="NEA28502.1"/>
    <property type="molecule type" value="Genomic_DNA"/>
</dbReference>
<evidence type="ECO:0000313" key="2">
    <source>
        <dbReference type="EMBL" id="NEA28502.1"/>
    </source>
</evidence>
<protein>
    <submittedName>
        <fullName evidence="2">Uncharacterized protein</fullName>
    </submittedName>
</protein>